<reference evidence="3 4" key="1">
    <citation type="submission" date="2020-04" db="EMBL/GenBank/DDBJ databases">
        <title>Perkinsus olseni comparative genomics.</title>
        <authorList>
            <person name="Bogema D.R."/>
        </authorList>
    </citation>
    <scope>NUCLEOTIDE SEQUENCE [LARGE SCALE GENOMIC DNA]</scope>
    <source>
        <strain evidence="1">ATCC PRA-179</strain>
        <strain evidence="2">ATCC PRA-31</strain>
    </source>
</reference>
<dbReference type="Proteomes" id="UP000572268">
    <property type="component" value="Unassembled WGS sequence"/>
</dbReference>
<gene>
    <name evidence="2" type="ORF">FOL46_002349</name>
    <name evidence="1" type="ORF">FOZ61_002597</name>
</gene>
<sequence>MTRGCTLSLIPNTAEQGDDFTELQRLKPDYYTRDQTLMARGPPRICEHSFEYAKIENDVRVVDRDIYTGRFDRLEKQKADGMKKLFLATRYHYFSQIPRMGILITNGQTLTIFDGDMNRDPVPLKWMSNGNAIAIDKHRYAIFIHYYMLVINGKTQETTVLRINGHLQHPKRRLYFESMIAG</sequence>
<dbReference type="OrthoDB" id="10290564at2759"/>
<dbReference type="EMBL" id="JABANN010000174">
    <property type="protein sequence ID" value="KAF4667778.1"/>
    <property type="molecule type" value="Genomic_DNA"/>
</dbReference>
<dbReference type="EMBL" id="JABAHT010000173">
    <property type="protein sequence ID" value="KAF4662266.1"/>
    <property type="molecule type" value="Genomic_DNA"/>
</dbReference>
<dbReference type="AlphaFoldDB" id="A0A7J6LT00"/>
<dbReference type="Proteomes" id="UP000570595">
    <property type="component" value="Unassembled WGS sequence"/>
</dbReference>
<evidence type="ECO:0000313" key="2">
    <source>
        <dbReference type="EMBL" id="KAF4667778.1"/>
    </source>
</evidence>
<name>A0A7J6LT00_PEROL</name>
<comment type="caution">
    <text evidence="1">The sequence shown here is derived from an EMBL/GenBank/DDBJ whole genome shotgun (WGS) entry which is preliminary data.</text>
</comment>
<protein>
    <submittedName>
        <fullName evidence="1">Uncharacterized protein</fullName>
    </submittedName>
</protein>
<evidence type="ECO:0000313" key="1">
    <source>
        <dbReference type="EMBL" id="KAF4662266.1"/>
    </source>
</evidence>
<evidence type="ECO:0000313" key="3">
    <source>
        <dbReference type="Proteomes" id="UP000570595"/>
    </source>
</evidence>
<proteinExistence type="predicted"/>
<accession>A0A7J6LT00</accession>
<organism evidence="1 3">
    <name type="scientific">Perkinsus olseni</name>
    <name type="common">Perkinsus atlanticus</name>
    <dbReference type="NCBI Taxonomy" id="32597"/>
    <lineage>
        <taxon>Eukaryota</taxon>
        <taxon>Sar</taxon>
        <taxon>Alveolata</taxon>
        <taxon>Perkinsozoa</taxon>
        <taxon>Perkinsea</taxon>
        <taxon>Perkinsida</taxon>
        <taxon>Perkinsidae</taxon>
        <taxon>Perkinsus</taxon>
    </lineage>
</organism>
<evidence type="ECO:0000313" key="4">
    <source>
        <dbReference type="Proteomes" id="UP000572268"/>
    </source>
</evidence>